<dbReference type="AlphaFoldDB" id="Q4ZNS2"/>
<protein>
    <submittedName>
        <fullName evidence="9">Auxin Efflux Carrier</fullName>
    </submittedName>
</protein>
<dbReference type="InterPro" id="IPR004776">
    <property type="entry name" value="Mem_transp_PIN-like"/>
</dbReference>
<dbReference type="PANTHER" id="PTHR36838:SF4">
    <property type="entry name" value="AUXIN EFFLUX CARRIER FAMILY PROTEIN"/>
    <property type="match status" value="1"/>
</dbReference>
<dbReference type="OrthoDB" id="9786439at2"/>
<dbReference type="PANTHER" id="PTHR36838">
    <property type="entry name" value="AUXIN EFFLUX CARRIER FAMILY PROTEIN"/>
    <property type="match status" value="1"/>
</dbReference>
<feature type="transmembrane region" description="Helical" evidence="8">
    <location>
        <begin position="12"/>
        <end position="32"/>
    </location>
</feature>
<evidence type="ECO:0000313" key="9">
    <source>
        <dbReference type="EMBL" id="AAY39200.1"/>
    </source>
</evidence>
<dbReference type="PATRIC" id="fig|205918.7.peg.4296"/>
<sequence length="316" mass="33739">MRCMLAIFLETLNITAPVFAMLFLGVFLRRIGAINDGFIVAASGLVFNVTMPALLFLGIIHADLRTALQPKLLIFFSIATLLSFAFAWCWAIWRCPHEERGIYVQGAFRGNNGVIGLALAASMYGPDGISLGAILAALVIVFYNTLSTVVLAVYSPVIKSDPWSIFKSVLANPLIISVIIASPFAYFAIGLPKWLETSGSYLAQMTLPLALICIGGTLSLASLRKSGKLAVSASVMKMITLPVLCTLAAWLAGFRGAELGILFLYFGSPTAAASYIMARTANGNYELAAAIIVITTLAAAVTTNVGIFILQWGGWI</sequence>
<feature type="transmembrane region" description="Helical" evidence="8">
    <location>
        <begin position="235"/>
        <end position="253"/>
    </location>
</feature>
<keyword evidence="7 8" id="KW-0472">Membrane</keyword>
<proteinExistence type="inferred from homology"/>
<gene>
    <name evidence="9" type="ordered locus">Psyr_4170</name>
</gene>
<feature type="transmembrane region" description="Helical" evidence="8">
    <location>
        <begin position="287"/>
        <end position="310"/>
    </location>
</feature>
<dbReference type="Pfam" id="PF03547">
    <property type="entry name" value="Mem_trans"/>
    <property type="match status" value="1"/>
</dbReference>
<accession>Q4ZNS2</accession>
<dbReference type="eggNOG" id="COG0679">
    <property type="taxonomic scope" value="Bacteria"/>
</dbReference>
<feature type="transmembrane region" description="Helical" evidence="8">
    <location>
        <begin position="129"/>
        <end position="157"/>
    </location>
</feature>
<feature type="transmembrane region" description="Helical" evidence="8">
    <location>
        <begin position="259"/>
        <end position="278"/>
    </location>
</feature>
<keyword evidence="3" id="KW-0813">Transport</keyword>
<feature type="transmembrane region" description="Helical" evidence="8">
    <location>
        <begin position="38"/>
        <end position="60"/>
    </location>
</feature>
<evidence type="ECO:0000256" key="3">
    <source>
        <dbReference type="ARBA" id="ARBA00022448"/>
    </source>
</evidence>
<keyword evidence="6 8" id="KW-1133">Transmembrane helix</keyword>
<feature type="transmembrane region" description="Helical" evidence="8">
    <location>
        <begin position="169"/>
        <end position="189"/>
    </location>
</feature>
<comment type="similarity">
    <text evidence="2">Belongs to the auxin efflux carrier (TC 2.A.69) family.</text>
</comment>
<evidence type="ECO:0000256" key="6">
    <source>
        <dbReference type="ARBA" id="ARBA00022989"/>
    </source>
</evidence>
<comment type="subcellular location">
    <subcellularLocation>
        <location evidence="1">Cell membrane</location>
        <topology evidence="1">Multi-pass membrane protein</topology>
    </subcellularLocation>
</comment>
<dbReference type="Gene3D" id="1.20.1530.20">
    <property type="match status" value="1"/>
</dbReference>
<evidence type="ECO:0000256" key="5">
    <source>
        <dbReference type="ARBA" id="ARBA00022692"/>
    </source>
</evidence>
<feature type="transmembrane region" description="Helical" evidence="8">
    <location>
        <begin position="72"/>
        <end position="93"/>
    </location>
</feature>
<keyword evidence="5 8" id="KW-0812">Transmembrane</keyword>
<dbReference type="InterPro" id="IPR038770">
    <property type="entry name" value="Na+/solute_symporter_sf"/>
</dbReference>
<evidence type="ECO:0000256" key="2">
    <source>
        <dbReference type="ARBA" id="ARBA00010145"/>
    </source>
</evidence>
<dbReference type="Proteomes" id="UP000000426">
    <property type="component" value="Chromosome"/>
</dbReference>
<dbReference type="GO" id="GO:0005886">
    <property type="term" value="C:plasma membrane"/>
    <property type="evidence" value="ECO:0007669"/>
    <property type="project" value="UniProtKB-SubCell"/>
</dbReference>
<evidence type="ECO:0000313" key="10">
    <source>
        <dbReference type="Proteomes" id="UP000000426"/>
    </source>
</evidence>
<evidence type="ECO:0000256" key="7">
    <source>
        <dbReference type="ARBA" id="ARBA00023136"/>
    </source>
</evidence>
<dbReference type="KEGG" id="psb:Psyr_4170"/>
<dbReference type="GO" id="GO:0055085">
    <property type="term" value="P:transmembrane transport"/>
    <property type="evidence" value="ECO:0007669"/>
    <property type="project" value="InterPro"/>
</dbReference>
<name>Q4ZNS2_PSEU2</name>
<reference evidence="9 10" key="1">
    <citation type="journal article" date="2005" name="Proc. Natl. Acad. Sci. U.S.A.">
        <title>Comparison of the complete genome sequences of Pseudomonas syringae pv. syringae B728a and pv. tomato DC3000.</title>
        <authorList>
            <person name="Feil H."/>
            <person name="Feil W.S."/>
            <person name="Chain P."/>
            <person name="Larimer F."/>
            <person name="Dibartolo G."/>
            <person name="Copeland A."/>
            <person name="Lykidis A."/>
            <person name="Trong S."/>
            <person name="Nolan M."/>
            <person name="Goltsman E."/>
            <person name="Thiel J."/>
            <person name="Malfatti S."/>
            <person name="Loper J.E."/>
            <person name="Lapidus A."/>
            <person name="Detter J.C."/>
            <person name="Land M."/>
            <person name="Richardson P.M."/>
            <person name="Kyrpides N.C."/>
            <person name="Ivanova N."/>
            <person name="Lindow S.E."/>
        </authorList>
    </citation>
    <scope>NUCLEOTIDE SEQUENCE [LARGE SCALE GENOMIC DNA]</scope>
    <source>
        <strain evidence="9 10">B728a</strain>
    </source>
</reference>
<dbReference type="STRING" id="205918.Psyr_4170"/>
<evidence type="ECO:0000256" key="1">
    <source>
        <dbReference type="ARBA" id="ARBA00004651"/>
    </source>
</evidence>
<dbReference type="HOGENOM" id="CLU_056175_3_0_6"/>
<keyword evidence="4" id="KW-1003">Cell membrane</keyword>
<evidence type="ECO:0000256" key="4">
    <source>
        <dbReference type="ARBA" id="ARBA00022475"/>
    </source>
</evidence>
<evidence type="ECO:0000256" key="8">
    <source>
        <dbReference type="SAM" id="Phobius"/>
    </source>
</evidence>
<feature type="transmembrane region" description="Helical" evidence="8">
    <location>
        <begin position="201"/>
        <end position="223"/>
    </location>
</feature>
<organism evidence="9 10">
    <name type="scientific">Pseudomonas syringae pv. syringae (strain B728a)</name>
    <dbReference type="NCBI Taxonomy" id="205918"/>
    <lineage>
        <taxon>Bacteria</taxon>
        <taxon>Pseudomonadati</taxon>
        <taxon>Pseudomonadota</taxon>
        <taxon>Gammaproteobacteria</taxon>
        <taxon>Pseudomonadales</taxon>
        <taxon>Pseudomonadaceae</taxon>
        <taxon>Pseudomonas</taxon>
        <taxon>Pseudomonas syringae</taxon>
    </lineage>
</organism>
<dbReference type="EMBL" id="CP000075">
    <property type="protein sequence ID" value="AAY39200.1"/>
    <property type="molecule type" value="Genomic_DNA"/>
</dbReference>